<evidence type="ECO:0000313" key="13">
    <source>
        <dbReference type="EMBL" id="MVB12654.1"/>
    </source>
</evidence>
<dbReference type="AlphaFoldDB" id="A0A6N8I3J6"/>
<dbReference type="GO" id="GO:0004888">
    <property type="term" value="F:transmembrane signaling receptor activity"/>
    <property type="evidence" value="ECO:0007669"/>
    <property type="project" value="InterPro"/>
</dbReference>
<evidence type="ECO:0000256" key="6">
    <source>
        <dbReference type="ARBA" id="ARBA00023136"/>
    </source>
</evidence>
<dbReference type="GO" id="GO:0005886">
    <property type="term" value="C:plasma membrane"/>
    <property type="evidence" value="ECO:0007669"/>
    <property type="project" value="UniProtKB-SubCell"/>
</dbReference>
<feature type="domain" description="HAMP" evidence="12">
    <location>
        <begin position="232"/>
        <end position="285"/>
    </location>
</feature>
<keyword evidence="8" id="KW-0807">Transducer</keyword>
<evidence type="ECO:0000256" key="9">
    <source>
        <dbReference type="SAM" id="Coils"/>
    </source>
</evidence>
<dbReference type="Pfam" id="PF00672">
    <property type="entry name" value="HAMP"/>
    <property type="match status" value="1"/>
</dbReference>
<dbReference type="OrthoDB" id="1862723at2"/>
<comment type="subcellular location">
    <subcellularLocation>
        <location evidence="1">Cell membrane</location>
        <topology evidence="1">Multi-pass membrane protein</topology>
    </subcellularLocation>
</comment>
<dbReference type="InterPro" id="IPR004090">
    <property type="entry name" value="Chemotax_Me-accpt_rcpt"/>
</dbReference>
<evidence type="ECO:0000256" key="5">
    <source>
        <dbReference type="ARBA" id="ARBA00022989"/>
    </source>
</evidence>
<dbReference type="PROSITE" id="PS51257">
    <property type="entry name" value="PROKAR_LIPOPROTEIN"/>
    <property type="match status" value="1"/>
</dbReference>
<dbReference type="CDD" id="cd11386">
    <property type="entry name" value="MCP_signal"/>
    <property type="match status" value="1"/>
</dbReference>
<keyword evidence="9" id="KW-0175">Coiled coil</keyword>
<dbReference type="CDD" id="cd06225">
    <property type="entry name" value="HAMP"/>
    <property type="match status" value="1"/>
</dbReference>
<dbReference type="SUPFAM" id="SSF58104">
    <property type="entry name" value="Methyl-accepting chemotaxis protein (MCP) signaling domain"/>
    <property type="match status" value="1"/>
</dbReference>
<dbReference type="SMART" id="SM01049">
    <property type="entry name" value="Cache_2"/>
    <property type="match status" value="1"/>
</dbReference>
<dbReference type="EMBL" id="VWXL01000100">
    <property type="protein sequence ID" value="MVB12654.1"/>
    <property type="molecule type" value="Genomic_DNA"/>
</dbReference>
<dbReference type="Gene3D" id="1.10.8.500">
    <property type="entry name" value="HAMP domain in histidine kinase"/>
    <property type="match status" value="1"/>
</dbReference>
<comment type="caution">
    <text evidence="13">The sequence shown here is derived from an EMBL/GenBank/DDBJ whole genome shotgun (WGS) entry which is preliminary data.</text>
</comment>
<dbReference type="GO" id="GO:0007165">
    <property type="term" value="P:signal transduction"/>
    <property type="evidence" value="ECO:0007669"/>
    <property type="project" value="UniProtKB-KW"/>
</dbReference>
<feature type="coiled-coil region" evidence="9">
    <location>
        <begin position="553"/>
        <end position="580"/>
    </location>
</feature>
<dbReference type="GO" id="GO:0006935">
    <property type="term" value="P:chemotaxis"/>
    <property type="evidence" value="ECO:0007669"/>
    <property type="project" value="UniProtKB-KW"/>
</dbReference>
<keyword evidence="3" id="KW-0145">Chemotaxis</keyword>
<dbReference type="PRINTS" id="PR00260">
    <property type="entry name" value="CHEMTRNSDUCR"/>
</dbReference>
<evidence type="ECO:0000259" key="12">
    <source>
        <dbReference type="PROSITE" id="PS50885"/>
    </source>
</evidence>
<evidence type="ECO:0000256" key="3">
    <source>
        <dbReference type="ARBA" id="ARBA00022500"/>
    </source>
</evidence>
<dbReference type="Pfam" id="PF17200">
    <property type="entry name" value="sCache_2"/>
    <property type="match status" value="1"/>
</dbReference>
<organism evidence="13 14">
    <name type="scientific">Caproicibacter fermentans</name>
    <dbReference type="NCBI Taxonomy" id="2576756"/>
    <lineage>
        <taxon>Bacteria</taxon>
        <taxon>Bacillati</taxon>
        <taxon>Bacillota</taxon>
        <taxon>Clostridia</taxon>
        <taxon>Eubacteriales</taxon>
        <taxon>Acutalibacteraceae</taxon>
        <taxon>Caproicibacter</taxon>
    </lineage>
</organism>
<dbReference type="InterPro" id="IPR004089">
    <property type="entry name" value="MCPsignal_dom"/>
</dbReference>
<reference evidence="13 14" key="1">
    <citation type="submission" date="2019-09" db="EMBL/GenBank/DDBJ databases">
        <title>Genome sequence of Clostridium sp. EA1.</title>
        <authorList>
            <person name="Poehlein A."/>
            <person name="Bengelsdorf F.R."/>
            <person name="Daniel R."/>
        </authorList>
    </citation>
    <scope>NUCLEOTIDE SEQUENCE [LARGE SCALE GENOMIC DNA]</scope>
    <source>
        <strain evidence="13 14">EA1</strain>
    </source>
</reference>
<feature type="domain" description="Methyl-accepting transducer" evidence="11">
    <location>
        <begin position="335"/>
        <end position="564"/>
    </location>
</feature>
<keyword evidence="5 10" id="KW-1133">Transmembrane helix</keyword>
<dbReference type="PROSITE" id="PS50111">
    <property type="entry name" value="CHEMOTAXIS_TRANSDUC_2"/>
    <property type="match status" value="1"/>
</dbReference>
<dbReference type="InterPro" id="IPR003660">
    <property type="entry name" value="HAMP_dom"/>
</dbReference>
<keyword evidence="6 10" id="KW-0472">Membrane</keyword>
<accession>A0A6N8I3J6</accession>
<evidence type="ECO:0000256" key="7">
    <source>
        <dbReference type="ARBA" id="ARBA00029447"/>
    </source>
</evidence>
<dbReference type="InterPro" id="IPR051310">
    <property type="entry name" value="MCP_chemotaxis"/>
</dbReference>
<keyword evidence="2" id="KW-1003">Cell membrane</keyword>
<dbReference type="Pfam" id="PF00015">
    <property type="entry name" value="MCPsignal"/>
    <property type="match status" value="1"/>
</dbReference>
<evidence type="ECO:0000256" key="10">
    <source>
        <dbReference type="SAM" id="Phobius"/>
    </source>
</evidence>
<dbReference type="SMART" id="SM00283">
    <property type="entry name" value="MA"/>
    <property type="match status" value="1"/>
</dbReference>
<feature type="transmembrane region" description="Helical" evidence="10">
    <location>
        <begin position="208"/>
        <end position="231"/>
    </location>
</feature>
<dbReference type="Gene3D" id="3.30.450.20">
    <property type="entry name" value="PAS domain"/>
    <property type="match status" value="1"/>
</dbReference>
<evidence type="ECO:0000256" key="1">
    <source>
        <dbReference type="ARBA" id="ARBA00004651"/>
    </source>
</evidence>
<evidence type="ECO:0000313" key="14">
    <source>
        <dbReference type="Proteomes" id="UP000469440"/>
    </source>
</evidence>
<comment type="similarity">
    <text evidence="7">Belongs to the methyl-accepting chemotaxis (MCP) protein family.</text>
</comment>
<dbReference type="Gene3D" id="1.10.287.950">
    <property type="entry name" value="Methyl-accepting chemotaxis protein"/>
    <property type="match status" value="1"/>
</dbReference>
<dbReference type="Proteomes" id="UP000469440">
    <property type="component" value="Unassembled WGS sequence"/>
</dbReference>
<evidence type="ECO:0000256" key="8">
    <source>
        <dbReference type="PROSITE-ProRule" id="PRU00284"/>
    </source>
</evidence>
<proteinExistence type="inferred from homology"/>
<dbReference type="RefSeq" id="WP_066650192.1">
    <property type="nucleotide sequence ID" value="NZ_VWXL01000100.1"/>
</dbReference>
<name>A0A6N8I3J6_9FIRM</name>
<dbReference type="SMART" id="SM00304">
    <property type="entry name" value="HAMP"/>
    <property type="match status" value="1"/>
</dbReference>
<evidence type="ECO:0000259" key="11">
    <source>
        <dbReference type="PROSITE" id="PS50111"/>
    </source>
</evidence>
<evidence type="ECO:0000256" key="2">
    <source>
        <dbReference type="ARBA" id="ARBA00022475"/>
    </source>
</evidence>
<dbReference type="InterPro" id="IPR033480">
    <property type="entry name" value="sCache_2"/>
</dbReference>
<dbReference type="PROSITE" id="PS50885">
    <property type="entry name" value="HAMP"/>
    <property type="match status" value="1"/>
</dbReference>
<keyword evidence="4 10" id="KW-0812">Transmembrane</keyword>
<gene>
    <name evidence="13" type="primary">mcp4_2</name>
    <name evidence="13" type="ORF">CAFE_33960</name>
</gene>
<dbReference type="PANTHER" id="PTHR43531:SF11">
    <property type="entry name" value="METHYL-ACCEPTING CHEMOTAXIS PROTEIN 3"/>
    <property type="match status" value="1"/>
</dbReference>
<evidence type="ECO:0000256" key="4">
    <source>
        <dbReference type="ARBA" id="ARBA00022692"/>
    </source>
</evidence>
<sequence>MKSRFKKLRLKSKLVLSFSILISCIILIQSFLSYQSLNAAYKTISDSTMQGLDTLIKTEVQSMIGVLTANYNRYKSGKISEQEALETAKTLVRNTRYNNGGGYFWADMSDGKCVVHMNADYEGQMRLGNQDEKGNYYIKNLISAGDKGGGFTDFWFTKPGKSGNFQKRAYTQKFEPYGWYISTGNYQEDMTPLVQAELNDCNRKKTNAMLLLLISSIAAAILSILLILSVAGSITKPLKLITERLRLLSQGDLHTPVPVIDTEDETGILAKTAQATIDRLHGSITDITEHLSNMSQGDFSMDQSYEYVEDFRPIGEALSRITDSLSQTLSSIHDSAEQVSGNSNQVSAGAKELAQGATNQAASIQELSATIAEISRQVTQNAKNAETASRISNKAGESLKAGNEKTEQMLAAMKEISETSEKIGQVVKTISDIAFQTNILALNAAVEAARAGEAGKGFSVVADEVRSLAAKSSQAVKNTTDLIGSTVAAVGRGVEIAEDTAKTINSVIGDSSESIRLINSIAKASELQAQAVTQVTQGIDRISGVVQNNSAAVEESAATSEKLNEQAREMENLLTRFRLKAQYV</sequence>
<dbReference type="PANTHER" id="PTHR43531">
    <property type="entry name" value="PROTEIN ICFG"/>
    <property type="match status" value="1"/>
</dbReference>
<keyword evidence="14" id="KW-1185">Reference proteome</keyword>
<protein>
    <submittedName>
        <fullName evidence="13">Methyl-accepting chemotaxis protein 4</fullName>
    </submittedName>
</protein>